<feature type="compositionally biased region" description="Basic and acidic residues" evidence="1">
    <location>
        <begin position="156"/>
        <end position="170"/>
    </location>
</feature>
<name>S4PDW4_9NEOP</name>
<proteinExistence type="predicted"/>
<dbReference type="EMBL" id="GAIX01003471">
    <property type="protein sequence ID" value="JAA89089.1"/>
    <property type="molecule type" value="Transcribed_RNA"/>
</dbReference>
<feature type="compositionally biased region" description="Basic and acidic residues" evidence="1">
    <location>
        <begin position="51"/>
        <end position="62"/>
    </location>
</feature>
<feature type="non-terminal residue" evidence="2">
    <location>
        <position position="1"/>
    </location>
</feature>
<evidence type="ECO:0000313" key="2">
    <source>
        <dbReference type="EMBL" id="JAA89089.1"/>
    </source>
</evidence>
<dbReference type="AlphaFoldDB" id="S4PDW4"/>
<feature type="compositionally biased region" description="Basic and acidic residues" evidence="1">
    <location>
        <begin position="1"/>
        <end position="19"/>
    </location>
</feature>
<feature type="non-terminal residue" evidence="2">
    <location>
        <position position="261"/>
    </location>
</feature>
<feature type="compositionally biased region" description="Basic and acidic residues" evidence="1">
    <location>
        <begin position="217"/>
        <end position="233"/>
    </location>
</feature>
<feature type="compositionally biased region" description="Basic and acidic residues" evidence="1">
    <location>
        <begin position="182"/>
        <end position="191"/>
    </location>
</feature>
<accession>S4PDW4</accession>
<evidence type="ECO:0000256" key="1">
    <source>
        <dbReference type="SAM" id="MobiDB-lite"/>
    </source>
</evidence>
<feature type="region of interest" description="Disordered" evidence="1">
    <location>
        <begin position="1"/>
        <end position="85"/>
    </location>
</feature>
<feature type="region of interest" description="Disordered" evidence="1">
    <location>
        <begin position="156"/>
        <end position="237"/>
    </location>
</feature>
<reference evidence="2" key="1">
    <citation type="journal article" date="2013" name="BMC Genomics">
        <title>Unscrambling butterfly oogenesis.</title>
        <authorList>
            <person name="Carter J.M."/>
            <person name="Baker S.C."/>
            <person name="Pink R."/>
            <person name="Carter D.R."/>
            <person name="Collins A."/>
            <person name="Tomlin J."/>
            <person name="Gibbs M."/>
            <person name="Breuker C.J."/>
        </authorList>
    </citation>
    <scope>NUCLEOTIDE SEQUENCE</scope>
    <source>
        <tissue evidence="2">Ovary</tissue>
    </source>
</reference>
<sequence>LDRKLQARETANEISREKSAAVSKSLTKQSSKKCDDIPSKPITSESIDQNLENKEDNIDATKNDMGTQWDSEELPNEWVPNVPVLSLPKDDSVKESLIPNSEKTDKSKKVNLFALSDEMPSSLRGGLTGLTDNPVPMKPSLTLVSEYLQNRNLRLRHTEPSSSKKADDLQSIKQTILRTRATRTDGSKDKSSQSTEPNTSLSRKKSITVYNHNTRNIQDRPCGDERLVSRDDKTEEDAYAQALKETTIKNSIEKEQLNKQQ</sequence>
<feature type="compositionally biased region" description="Polar residues" evidence="1">
    <location>
        <begin position="192"/>
        <end position="201"/>
    </location>
</feature>
<feature type="compositionally biased region" description="Polar residues" evidence="1">
    <location>
        <begin position="41"/>
        <end position="50"/>
    </location>
</feature>
<protein>
    <submittedName>
        <fullName evidence="2">Nucleolin</fullName>
    </submittedName>
</protein>
<reference evidence="2" key="2">
    <citation type="submission" date="2013-05" db="EMBL/GenBank/DDBJ databases">
        <authorList>
            <person name="Carter J.-M."/>
            <person name="Baker S.C."/>
            <person name="Pink R."/>
            <person name="Carter D.R.F."/>
            <person name="Collins A."/>
            <person name="Tomlin J."/>
            <person name="Gibbs M."/>
            <person name="Breuker C.J."/>
        </authorList>
    </citation>
    <scope>NUCLEOTIDE SEQUENCE</scope>
    <source>
        <tissue evidence="2">Ovary</tissue>
    </source>
</reference>
<organism evidence="2">
    <name type="scientific">Pararge aegeria</name>
    <name type="common">speckled wood butterfly</name>
    <dbReference type="NCBI Taxonomy" id="116150"/>
    <lineage>
        <taxon>Eukaryota</taxon>
        <taxon>Metazoa</taxon>
        <taxon>Ecdysozoa</taxon>
        <taxon>Arthropoda</taxon>
        <taxon>Hexapoda</taxon>
        <taxon>Insecta</taxon>
        <taxon>Pterygota</taxon>
        <taxon>Neoptera</taxon>
        <taxon>Endopterygota</taxon>
        <taxon>Lepidoptera</taxon>
        <taxon>Glossata</taxon>
        <taxon>Ditrysia</taxon>
        <taxon>Papilionoidea</taxon>
        <taxon>Nymphalidae</taxon>
        <taxon>Satyrinae</taxon>
        <taxon>Satyrini</taxon>
        <taxon>Parargina</taxon>
        <taxon>Pararge</taxon>
    </lineage>
</organism>